<sequence>MIRVSKVRTFLADAVRRAREFVYNLGLPINGTNVNNLLKETSSIPTFNAFVDRLGVDFDLSKMFAVDLLHEIELGVWKTLFTHLIRILYASENGAEKVAELDRRFRQIPAFGTTIRHFLGNASEMKKLAARDFEDLLQCAIPAFEGLLDDEHNDRLMKLLYRLAQWHALAKLRLHTDSTLDWLETTTHDVGKLMREFRDKTASQFATVELPREQDARARRQTTAQRQRPSGSNSHQHSTQEAVPGNQNSAVATPRSAKKSKNLNLLTYKFHAIGDYVSTIRAFGTTDNYSTQIGELAHRKVKQFYGLTNKRNAAQQIAKRYNRERQLQKAKAALKKADRGQMGQTPSSSAEIFRRHAHHVGIEASTVQDGLKAVPYVHHFISQNRNHPIHLHEFLQKDNPEDLAKKHFVSKLQDHLLARFLKREFDGDTDESFTDEDRNTIILYNHKMFAVKTMRINYTTYDVRRDQDIINPRTDHCTVMVRSPDTSPNAHPYWYARVLGIFHADVIWLDKVGGGVQQMERMEFLWVRWFGEEPGYRWGIKSARLPKVGFVPGSDEYAFGFLDPSLVIRACHLIPDFVRGRTTDLLCTQGYTAARPITETDDWSSFYVSIFVDRDMFMRHLGGGVGHTEALPSHGHNDDCESDKSESENENDVAVVPATSVNATIVEESEVEGNESELEGSEIDDDEPRDDLLDEVDADDSDSDLGPADGEDMDEDDGYGSM</sequence>
<protein>
    <submittedName>
        <fullName evidence="2">Uncharacterized protein</fullName>
    </submittedName>
</protein>
<reference evidence="2 3" key="1">
    <citation type="submission" date="2024-01" db="EMBL/GenBank/DDBJ databases">
        <title>A draft genome for the cacao thread blight pathogen Marasmiellus scandens.</title>
        <authorList>
            <person name="Baruah I.K."/>
            <person name="Leung J."/>
            <person name="Bukari Y."/>
            <person name="Amoako-Attah I."/>
            <person name="Meinhardt L.W."/>
            <person name="Bailey B.A."/>
            <person name="Cohen S.P."/>
        </authorList>
    </citation>
    <scope>NUCLEOTIDE SEQUENCE [LARGE SCALE GENOMIC DNA]</scope>
    <source>
        <strain evidence="2 3">GH-19</strain>
    </source>
</reference>
<accession>A0ABR1IR60</accession>
<organism evidence="2 3">
    <name type="scientific">Marasmiellus scandens</name>
    <dbReference type="NCBI Taxonomy" id="2682957"/>
    <lineage>
        <taxon>Eukaryota</taxon>
        <taxon>Fungi</taxon>
        <taxon>Dikarya</taxon>
        <taxon>Basidiomycota</taxon>
        <taxon>Agaricomycotina</taxon>
        <taxon>Agaricomycetes</taxon>
        <taxon>Agaricomycetidae</taxon>
        <taxon>Agaricales</taxon>
        <taxon>Marasmiineae</taxon>
        <taxon>Omphalotaceae</taxon>
        <taxon>Marasmiellus</taxon>
    </lineage>
</organism>
<keyword evidence="3" id="KW-1185">Reference proteome</keyword>
<name>A0ABR1IR60_9AGAR</name>
<feature type="region of interest" description="Disordered" evidence="1">
    <location>
        <begin position="205"/>
        <end position="257"/>
    </location>
</feature>
<evidence type="ECO:0000313" key="2">
    <source>
        <dbReference type="EMBL" id="KAK7437938.1"/>
    </source>
</evidence>
<dbReference type="EMBL" id="JBANRG010000082">
    <property type="protein sequence ID" value="KAK7437938.1"/>
    <property type="molecule type" value="Genomic_DNA"/>
</dbReference>
<evidence type="ECO:0000313" key="3">
    <source>
        <dbReference type="Proteomes" id="UP001498398"/>
    </source>
</evidence>
<evidence type="ECO:0000256" key="1">
    <source>
        <dbReference type="SAM" id="MobiDB-lite"/>
    </source>
</evidence>
<feature type="compositionally biased region" description="Acidic residues" evidence="1">
    <location>
        <begin position="667"/>
        <end position="722"/>
    </location>
</feature>
<feature type="region of interest" description="Disordered" evidence="1">
    <location>
        <begin position="628"/>
        <end position="722"/>
    </location>
</feature>
<dbReference type="Proteomes" id="UP001498398">
    <property type="component" value="Unassembled WGS sequence"/>
</dbReference>
<comment type="caution">
    <text evidence="2">The sequence shown here is derived from an EMBL/GenBank/DDBJ whole genome shotgun (WGS) entry which is preliminary data.</text>
</comment>
<feature type="compositionally biased region" description="Basic and acidic residues" evidence="1">
    <location>
        <begin position="635"/>
        <end position="647"/>
    </location>
</feature>
<feature type="compositionally biased region" description="Polar residues" evidence="1">
    <location>
        <begin position="229"/>
        <end position="251"/>
    </location>
</feature>
<gene>
    <name evidence="2" type="ORF">VKT23_018373</name>
</gene>
<proteinExistence type="predicted"/>